<evidence type="ECO:0000313" key="2">
    <source>
        <dbReference type="Proteomes" id="UP000518300"/>
    </source>
</evidence>
<sequence>MANKRPARVLPKREHRPPVSDALAAFQDALTDINHFYWLAVAGAHALKAATASGTARAAIPTSVSSHLNLSTSELKSLVDGQSSRLRQLCLVDAVAHYEAFLERTVRKHLEDEPLPDKSIKMQIPIDQATSAETAADFVKRLWVGHRTAEVLGENYSKRPTAVDSVLGINVVKADSEHKLNLQHLHAAQLFRNCIVHSRGLTDDRTFEGCKGSIPSLVLDQPLPLDEALFHKLLAALWAHAQDIDLLLRTTR</sequence>
<gene>
    <name evidence="1" type="ORF">HG543_03435</name>
</gene>
<evidence type="ECO:0000313" key="1">
    <source>
        <dbReference type="EMBL" id="NMO13911.1"/>
    </source>
</evidence>
<name>A0A848LCA0_9BACT</name>
<dbReference type="EMBL" id="JABBJJ010000010">
    <property type="protein sequence ID" value="NMO13911.1"/>
    <property type="molecule type" value="Genomic_DNA"/>
</dbReference>
<dbReference type="Proteomes" id="UP000518300">
    <property type="component" value="Unassembled WGS sequence"/>
</dbReference>
<evidence type="ECO:0008006" key="3">
    <source>
        <dbReference type="Google" id="ProtNLM"/>
    </source>
</evidence>
<dbReference type="RefSeq" id="WP_169343195.1">
    <property type="nucleotide sequence ID" value="NZ_JABBJJ010000010.1"/>
</dbReference>
<comment type="caution">
    <text evidence="1">The sequence shown here is derived from an EMBL/GenBank/DDBJ whole genome shotgun (WGS) entry which is preliminary data.</text>
</comment>
<proteinExistence type="predicted"/>
<accession>A0A848LCA0</accession>
<reference evidence="1 2" key="1">
    <citation type="submission" date="2020-04" db="EMBL/GenBank/DDBJ databases">
        <title>Draft genome of Pyxidicoccus fallax type strain.</title>
        <authorList>
            <person name="Whitworth D.E."/>
        </authorList>
    </citation>
    <scope>NUCLEOTIDE SEQUENCE [LARGE SCALE GENOMIC DNA]</scope>
    <source>
        <strain evidence="1 2">DSM 14698</strain>
    </source>
</reference>
<protein>
    <recommendedName>
        <fullName evidence="3">RiboL-PSP-HEPN domain-containing protein</fullName>
    </recommendedName>
</protein>
<dbReference type="AlphaFoldDB" id="A0A848LCA0"/>
<organism evidence="1 2">
    <name type="scientific">Pyxidicoccus fallax</name>
    <dbReference type="NCBI Taxonomy" id="394095"/>
    <lineage>
        <taxon>Bacteria</taxon>
        <taxon>Pseudomonadati</taxon>
        <taxon>Myxococcota</taxon>
        <taxon>Myxococcia</taxon>
        <taxon>Myxococcales</taxon>
        <taxon>Cystobacterineae</taxon>
        <taxon>Myxococcaceae</taxon>
        <taxon>Pyxidicoccus</taxon>
    </lineage>
</organism>
<keyword evidence="2" id="KW-1185">Reference proteome</keyword>